<dbReference type="GO" id="GO:0051301">
    <property type="term" value="P:cell division"/>
    <property type="evidence" value="ECO:0007669"/>
    <property type="project" value="UniProtKB-KW"/>
</dbReference>
<gene>
    <name evidence="7 10" type="primary">mraY</name>
    <name evidence="10" type="ORF">ENQ77_02960</name>
    <name evidence="11" type="ORF">ENU66_05065</name>
</gene>
<dbReference type="UniPathway" id="UPA00219"/>
<evidence type="ECO:0000256" key="8">
    <source>
        <dbReference type="NCBIfam" id="TIGR00445"/>
    </source>
</evidence>
<evidence type="ECO:0000313" key="10">
    <source>
        <dbReference type="EMBL" id="HEN27620.1"/>
    </source>
</evidence>
<keyword evidence="6 7" id="KW-0472">Membrane</keyword>
<name>A0A7C2K3I8_UNCW3</name>
<keyword evidence="7" id="KW-0132">Cell division</keyword>
<evidence type="ECO:0000256" key="3">
    <source>
        <dbReference type="ARBA" id="ARBA00022679"/>
    </source>
</evidence>
<evidence type="ECO:0000256" key="7">
    <source>
        <dbReference type="HAMAP-Rule" id="MF_00038"/>
    </source>
</evidence>
<feature type="transmembrane region" description="Helical" evidence="7">
    <location>
        <begin position="227"/>
        <end position="253"/>
    </location>
</feature>
<keyword evidence="7" id="KW-1003">Cell membrane</keyword>
<keyword evidence="7" id="KW-0573">Peptidoglycan synthesis</keyword>
<dbReference type="GO" id="GO:0071555">
    <property type="term" value="P:cell wall organization"/>
    <property type="evidence" value="ECO:0007669"/>
    <property type="project" value="UniProtKB-KW"/>
</dbReference>
<evidence type="ECO:0000256" key="1">
    <source>
        <dbReference type="ARBA" id="ARBA00004141"/>
    </source>
</evidence>
<organism evidence="10">
    <name type="scientific">candidate division WOR-3 bacterium</name>
    <dbReference type="NCBI Taxonomy" id="2052148"/>
    <lineage>
        <taxon>Bacteria</taxon>
        <taxon>Bacteria division WOR-3</taxon>
    </lineage>
</organism>
<evidence type="ECO:0000256" key="5">
    <source>
        <dbReference type="ARBA" id="ARBA00022989"/>
    </source>
</evidence>
<keyword evidence="3 7" id="KW-0808">Transferase</keyword>
<comment type="catalytic activity">
    <reaction evidence="7">
        <text>UDP-N-acetyl-alpha-D-muramoyl-L-alanyl-gamma-D-glutamyl-meso-2,6-diaminopimeloyl-D-alanyl-D-alanine + di-trans,octa-cis-undecaprenyl phosphate = di-trans,octa-cis-undecaprenyl diphospho-N-acetyl-alpha-D-muramoyl-L-alanyl-D-glutamyl-meso-2,6-diaminopimeloyl-D-alanyl-D-alanine + UMP</text>
        <dbReference type="Rhea" id="RHEA:28386"/>
        <dbReference type="ChEBI" id="CHEBI:57865"/>
        <dbReference type="ChEBI" id="CHEBI:60392"/>
        <dbReference type="ChEBI" id="CHEBI:61386"/>
        <dbReference type="ChEBI" id="CHEBI:61387"/>
        <dbReference type="EC" id="2.7.8.13"/>
    </reaction>
</comment>
<dbReference type="InterPro" id="IPR003524">
    <property type="entry name" value="PNAcMuramoyl-5peptid_Trfase"/>
</dbReference>
<proteinExistence type="inferred from homology"/>
<dbReference type="PROSITE" id="PS01348">
    <property type="entry name" value="MRAY_2"/>
    <property type="match status" value="1"/>
</dbReference>
<feature type="transmembrane region" description="Helical" evidence="7">
    <location>
        <begin position="161"/>
        <end position="184"/>
    </location>
</feature>
<comment type="function">
    <text evidence="7">Catalyzes the initial step of the lipid cycle reactions in the biosynthesis of the cell wall peptidoglycan: transfers peptidoglycan precursor phospho-MurNAc-pentapeptide from UDP-MurNAc-pentapeptide onto the lipid carrier undecaprenyl phosphate, yielding undecaprenyl-pyrophosphoryl-MurNAc-pentapeptide, known as lipid I.</text>
</comment>
<dbReference type="AlphaFoldDB" id="A0A7C2K3I8"/>
<feature type="transmembrane region" description="Helical" evidence="7">
    <location>
        <begin position="67"/>
        <end position="87"/>
    </location>
</feature>
<feature type="transmembrane region" description="Helical" evidence="7">
    <location>
        <begin position="338"/>
        <end position="357"/>
    </location>
</feature>
<dbReference type="EMBL" id="DSOL01000083">
    <property type="protein sequence ID" value="HEN27620.1"/>
    <property type="molecule type" value="Genomic_DNA"/>
</dbReference>
<dbReference type="PANTHER" id="PTHR22926">
    <property type="entry name" value="PHOSPHO-N-ACETYLMURAMOYL-PENTAPEPTIDE-TRANSFERASE"/>
    <property type="match status" value="1"/>
</dbReference>
<evidence type="ECO:0000256" key="9">
    <source>
        <dbReference type="PIRSR" id="PIRSR600715-1"/>
    </source>
</evidence>
<dbReference type="GO" id="GO:0005886">
    <property type="term" value="C:plasma membrane"/>
    <property type="evidence" value="ECO:0007669"/>
    <property type="project" value="UniProtKB-SubCell"/>
</dbReference>
<feature type="transmembrane region" description="Helical" evidence="7">
    <location>
        <begin position="285"/>
        <end position="308"/>
    </location>
</feature>
<keyword evidence="7" id="KW-0961">Cell wall biogenesis/degradation</keyword>
<keyword evidence="7" id="KW-0131">Cell cycle</keyword>
<dbReference type="NCBIfam" id="TIGR00445">
    <property type="entry name" value="mraY"/>
    <property type="match status" value="1"/>
</dbReference>
<dbReference type="InterPro" id="IPR018480">
    <property type="entry name" value="PNAcMuramoyl-5peptid_Trfase_CS"/>
</dbReference>
<dbReference type="HAMAP" id="MF_00038">
    <property type="entry name" value="MraY"/>
    <property type="match status" value="1"/>
</dbReference>
<feature type="binding site" evidence="9">
    <location>
        <position position="264"/>
    </location>
    <ligand>
        <name>Mg(2+)</name>
        <dbReference type="ChEBI" id="CHEBI:18420"/>
    </ligand>
</feature>
<dbReference type="EC" id="2.7.8.13" evidence="7 8"/>
<feature type="transmembrane region" description="Helical" evidence="7">
    <location>
        <begin position="196"/>
        <end position="215"/>
    </location>
</feature>
<feature type="binding site" evidence="9">
    <location>
        <position position="189"/>
    </location>
    <ligand>
        <name>Mg(2+)</name>
        <dbReference type="ChEBI" id="CHEBI:18420"/>
    </ligand>
</feature>
<feature type="transmembrane region" description="Helical" evidence="7">
    <location>
        <begin position="131"/>
        <end position="149"/>
    </location>
</feature>
<feature type="transmembrane region" description="Helical" evidence="7">
    <location>
        <begin position="21"/>
        <end position="47"/>
    </location>
</feature>
<keyword evidence="7" id="KW-0133">Cell shape</keyword>
<feature type="transmembrane region" description="Helical" evidence="7">
    <location>
        <begin position="94"/>
        <end position="111"/>
    </location>
</feature>
<evidence type="ECO:0000256" key="4">
    <source>
        <dbReference type="ARBA" id="ARBA00022692"/>
    </source>
</evidence>
<keyword evidence="7 9" id="KW-0479">Metal-binding</keyword>
<dbReference type="GO" id="GO:0046872">
    <property type="term" value="F:metal ion binding"/>
    <property type="evidence" value="ECO:0007669"/>
    <property type="project" value="UniProtKB-KW"/>
</dbReference>
<protein>
    <recommendedName>
        <fullName evidence="7 8">Phospho-N-acetylmuramoyl-pentapeptide-transferase</fullName>
        <ecNumber evidence="7 8">2.7.8.13</ecNumber>
    </recommendedName>
    <alternativeName>
        <fullName evidence="7">UDP-MurNAc-pentapeptide phosphotransferase</fullName>
    </alternativeName>
</protein>
<comment type="cofactor">
    <cofactor evidence="7 9">
        <name>Mg(2+)</name>
        <dbReference type="ChEBI" id="CHEBI:18420"/>
    </cofactor>
</comment>
<evidence type="ECO:0000256" key="6">
    <source>
        <dbReference type="ARBA" id="ARBA00023136"/>
    </source>
</evidence>
<comment type="caution">
    <text evidence="10">The sequence shown here is derived from an EMBL/GenBank/DDBJ whole genome shotgun (WGS) entry which is preliminary data.</text>
</comment>
<keyword evidence="7 9" id="KW-0460">Magnesium</keyword>
<evidence type="ECO:0000313" key="11">
    <source>
        <dbReference type="EMBL" id="HGL17677.1"/>
    </source>
</evidence>
<comment type="pathway">
    <text evidence="7">Cell wall biogenesis; peptidoglycan biosynthesis.</text>
</comment>
<dbReference type="GO" id="GO:0008963">
    <property type="term" value="F:phospho-N-acetylmuramoyl-pentapeptide-transferase activity"/>
    <property type="evidence" value="ECO:0007669"/>
    <property type="project" value="UniProtKB-UniRule"/>
</dbReference>
<keyword evidence="5 7" id="KW-1133">Transmembrane helix</keyword>
<reference evidence="10" key="1">
    <citation type="journal article" date="2020" name="mSystems">
        <title>Genome- and Community-Level Interaction Insights into Carbon Utilization and Element Cycling Functions of Hydrothermarchaeota in Hydrothermal Sediment.</title>
        <authorList>
            <person name="Zhou Z."/>
            <person name="Liu Y."/>
            <person name="Xu W."/>
            <person name="Pan J."/>
            <person name="Luo Z.H."/>
            <person name="Li M."/>
        </authorList>
    </citation>
    <scope>NUCLEOTIDE SEQUENCE [LARGE SCALE GENOMIC DNA]</scope>
    <source>
        <strain evidence="10">SpSt-34</strain>
        <strain evidence="11">SpSt-69</strain>
    </source>
</reference>
<comment type="subcellular location">
    <subcellularLocation>
        <location evidence="7">Cell membrane</location>
        <topology evidence="7">Multi-pass membrane protein</topology>
    </subcellularLocation>
    <subcellularLocation>
        <location evidence="1">Membrane</location>
        <topology evidence="1">Multi-pass membrane protein</topology>
    </subcellularLocation>
</comment>
<dbReference type="Pfam" id="PF00953">
    <property type="entry name" value="Glycos_transf_4"/>
    <property type="match status" value="1"/>
</dbReference>
<dbReference type="PROSITE" id="PS01347">
    <property type="entry name" value="MRAY_1"/>
    <property type="match status" value="1"/>
</dbReference>
<accession>A0A7C2K3I8</accession>
<sequence length="358" mass="40452">MIYEWLYPLRESVKLFNLLRYITFRAGLSLTFSLILTLLLIPLYLKLTKYRERISEYVPLAHKRKEGTPSAGGIVFISVTIISTILFTKFNTPFPMVALIATFFMFVIGLFDDLKKLKGTKKGGLTKWEKLFLQFLLAAFIVIAINMFYPPEIAKRTQFLFFKNINLYLGNLYIIFIILVFLGFTNAVNLTDGLDGLAAGSAIPPLTVILLLAYFQGNKILSTYLHLFYIPGIEELTILAASTIGSLIGFLWYNSYPAQIFMGDTGSQTIGGIIAVSSVLLKQEILIIIAGGLFVIEALSVLIQVIYFRSTRGKRIFKKAPYHHHFEELGMHEAKITVRFWIVSLIFSLIALGMVKIK</sequence>
<dbReference type="CDD" id="cd06852">
    <property type="entry name" value="GT_MraY"/>
    <property type="match status" value="1"/>
</dbReference>
<dbReference type="EMBL" id="DTDJ01000032">
    <property type="protein sequence ID" value="HGL17677.1"/>
    <property type="molecule type" value="Genomic_DNA"/>
</dbReference>
<dbReference type="GO" id="GO:0008360">
    <property type="term" value="P:regulation of cell shape"/>
    <property type="evidence" value="ECO:0007669"/>
    <property type="project" value="UniProtKB-KW"/>
</dbReference>
<dbReference type="InterPro" id="IPR000715">
    <property type="entry name" value="Glycosyl_transferase_4"/>
</dbReference>
<evidence type="ECO:0000256" key="2">
    <source>
        <dbReference type="ARBA" id="ARBA00005583"/>
    </source>
</evidence>
<comment type="similarity">
    <text evidence="2 7">Belongs to the glycosyltransferase 4 family. MraY subfamily.</text>
</comment>
<dbReference type="GO" id="GO:0009252">
    <property type="term" value="P:peptidoglycan biosynthetic process"/>
    <property type="evidence" value="ECO:0007669"/>
    <property type="project" value="UniProtKB-UniRule"/>
</dbReference>
<dbReference type="PANTHER" id="PTHR22926:SF5">
    <property type="entry name" value="PHOSPHO-N-ACETYLMURAMOYL-PENTAPEPTIDE-TRANSFERASE HOMOLOG"/>
    <property type="match status" value="1"/>
</dbReference>
<keyword evidence="4 7" id="KW-0812">Transmembrane</keyword>